<gene>
    <name evidence="1" type="ORF">HCG48_10685</name>
</gene>
<evidence type="ECO:0000313" key="2">
    <source>
        <dbReference type="Proteomes" id="UP000500857"/>
    </source>
</evidence>
<proteinExistence type="predicted"/>
<reference evidence="1 2" key="1">
    <citation type="submission" date="2020-04" db="EMBL/GenBank/DDBJ databases">
        <authorList>
            <person name="Basu S."/>
            <person name="Maruthanayagam V."/>
            <person name="Chakraborty S."/>
            <person name="Pramanik A."/>
            <person name="Mukherjee J."/>
            <person name="Brink B."/>
        </authorList>
    </citation>
    <scope>NUCLEOTIDE SEQUENCE [LARGE SCALE GENOMIC DNA]</scope>
    <source>
        <strain evidence="1 2">AP17</strain>
    </source>
</reference>
<name>A0A6H1TXQ9_9CYAN</name>
<sequence length="94" mass="10427">MRGQCRSVCGDLSNQFEAIACWVQSGDRLATVRVPFTHNNTQGSTSESFPLSTETIWSCTRRLKFFLELSTARSLAPYLLVEEISTEHLGVVGS</sequence>
<organism evidence="1 2">
    <name type="scientific">Oxynema aestuarii AP17</name>
    <dbReference type="NCBI Taxonomy" id="2064643"/>
    <lineage>
        <taxon>Bacteria</taxon>
        <taxon>Bacillati</taxon>
        <taxon>Cyanobacteriota</taxon>
        <taxon>Cyanophyceae</taxon>
        <taxon>Oscillatoriophycideae</taxon>
        <taxon>Oscillatoriales</taxon>
        <taxon>Oscillatoriaceae</taxon>
        <taxon>Oxynema</taxon>
        <taxon>Oxynema aestuarii</taxon>
    </lineage>
</organism>
<dbReference type="Proteomes" id="UP000500857">
    <property type="component" value="Chromosome"/>
</dbReference>
<keyword evidence="2" id="KW-1185">Reference proteome</keyword>
<dbReference type="EMBL" id="CP051167">
    <property type="protein sequence ID" value="QIZ70996.1"/>
    <property type="molecule type" value="Genomic_DNA"/>
</dbReference>
<dbReference type="AlphaFoldDB" id="A0A6H1TXQ9"/>
<accession>A0A6H1TXQ9</accession>
<evidence type="ECO:0000313" key="1">
    <source>
        <dbReference type="EMBL" id="QIZ70996.1"/>
    </source>
</evidence>
<dbReference type="KEGG" id="oxy:HCG48_10685"/>
<protein>
    <submittedName>
        <fullName evidence="1">Uncharacterized protein</fullName>
    </submittedName>
</protein>
<dbReference type="RefSeq" id="WP_168569151.1">
    <property type="nucleotide sequence ID" value="NZ_CP051167.1"/>
</dbReference>